<dbReference type="AlphaFoldDB" id="A0A450WUG3"/>
<evidence type="ECO:0000313" key="2">
    <source>
        <dbReference type="EMBL" id="VFK20598.1"/>
    </source>
</evidence>
<feature type="compositionally biased region" description="Basic and acidic residues" evidence="1">
    <location>
        <begin position="59"/>
        <end position="113"/>
    </location>
</feature>
<gene>
    <name evidence="2" type="ORF">BECKLFY1418C_GA0070996_107523</name>
</gene>
<evidence type="ECO:0000256" key="1">
    <source>
        <dbReference type="SAM" id="MobiDB-lite"/>
    </source>
</evidence>
<reference evidence="2" key="1">
    <citation type="submission" date="2019-02" db="EMBL/GenBank/DDBJ databases">
        <authorList>
            <person name="Gruber-Vodicka R. H."/>
            <person name="Seah K. B. B."/>
        </authorList>
    </citation>
    <scope>NUCLEOTIDE SEQUENCE</scope>
    <source>
        <strain evidence="2">BECK_BY7</strain>
    </source>
</reference>
<accession>A0A450WUG3</accession>
<name>A0A450WUG3_9GAMM</name>
<organism evidence="2">
    <name type="scientific">Candidatus Kentrum sp. LFY</name>
    <dbReference type="NCBI Taxonomy" id="2126342"/>
    <lineage>
        <taxon>Bacteria</taxon>
        <taxon>Pseudomonadati</taxon>
        <taxon>Pseudomonadota</taxon>
        <taxon>Gammaproteobacteria</taxon>
        <taxon>Candidatus Kentrum</taxon>
    </lineage>
</organism>
<proteinExistence type="predicted"/>
<sequence length="124" mass="14573">MSNQSLPSCPVFGGHFKQIREHLEEVLEEVLEASSDDKHKQEYDDLKKCLKKCLESLERSDQLHAPHNPEKEANDQFRENFRETEANDQFREQFEQINSEPERYKENSEKEILDPTIVEESPGP</sequence>
<dbReference type="EMBL" id="CAADFN010000075">
    <property type="protein sequence ID" value="VFK20598.1"/>
    <property type="molecule type" value="Genomic_DNA"/>
</dbReference>
<feature type="region of interest" description="Disordered" evidence="1">
    <location>
        <begin position="59"/>
        <end position="124"/>
    </location>
</feature>
<protein>
    <submittedName>
        <fullName evidence="2">Uncharacterized protein</fullName>
    </submittedName>
</protein>